<dbReference type="Proteomes" id="UP001171165">
    <property type="component" value="Unassembled WGS sequence"/>
</dbReference>
<name>A0A7D5W4Q2_PROMI</name>
<protein>
    <submittedName>
        <fullName evidence="2">Uncharacterized protein</fullName>
    </submittedName>
</protein>
<dbReference type="EMBL" id="ABKSPD020000002">
    <property type="protein sequence ID" value="EKW9775098.1"/>
    <property type="molecule type" value="Genomic_DNA"/>
</dbReference>
<evidence type="ECO:0000313" key="1">
    <source>
        <dbReference type="EMBL" id="EKW9775098.1"/>
    </source>
</evidence>
<dbReference type="AlphaFoldDB" id="A0A7D5W4Q2"/>
<dbReference type="RefSeq" id="WP_058336112.1">
    <property type="nucleotide sequence ID" value="NZ_CP015347.1"/>
</dbReference>
<reference evidence="2" key="1">
    <citation type="submission" date="2020-07" db="EMBL/GenBank/DDBJ databases">
        <title>Hypervirulent multi-drug resistant Proteus mirabilis strain with mosaic plasmid.</title>
        <authorList>
            <person name="Shelenkov A."/>
            <person name="Mikhaylova Y.V."/>
            <person name="Yanushevich Y.G."/>
            <person name="Petrova L."/>
            <person name="Fomina V."/>
            <person name="Zamyatin M."/>
            <person name="Shagin D."/>
        </authorList>
    </citation>
    <scope>NUCLEOTIDE SEQUENCE</scope>
    <source>
        <strain evidence="2">CriePir89</strain>
    </source>
</reference>
<reference evidence="1" key="2">
    <citation type="submission" date="2023-06" db="EMBL/GenBank/DDBJ databases">
        <authorList>
            <consortium name="Clinical and Environmental Microbiology Branch: Whole genome sequencing antimicrobial resistance pathogens in the healthcare setting"/>
        </authorList>
    </citation>
    <scope>NUCLEOTIDE SEQUENCE</scope>
    <source>
        <strain evidence="1">Microbial</strain>
    </source>
</reference>
<proteinExistence type="predicted"/>
<gene>
    <name evidence="2" type="ORF">HZ283_00395</name>
    <name evidence="1" type="ORF">PW210_000885</name>
</gene>
<accession>A0A7D5W4Q2</accession>
<organism evidence="2">
    <name type="scientific">Proteus mirabilis</name>
    <dbReference type="NCBI Taxonomy" id="584"/>
    <lineage>
        <taxon>Bacteria</taxon>
        <taxon>Pseudomonadati</taxon>
        <taxon>Pseudomonadota</taxon>
        <taxon>Gammaproteobacteria</taxon>
        <taxon>Enterobacterales</taxon>
        <taxon>Morganellaceae</taxon>
        <taxon>Proteus</taxon>
    </lineage>
</organism>
<sequence>MTDREKLIQAGRLIFGIQWQTPMSKLMNMSDRTIRRIVAGTTRAPSTDRILEALNEQLNKTKMAIYNVENNIMKTDNPELDVLVNAVNNAKSLTALCNSLNELADYIRNSDDEYIQKIEDVIKTDDLKTFGNNEPFDTSEIYSWDDENYLMYDNEWYIESRNN</sequence>
<evidence type="ECO:0000313" key="2">
    <source>
        <dbReference type="EMBL" id="QLJ19369.1"/>
    </source>
</evidence>
<dbReference type="EMBL" id="CP059056">
    <property type="protein sequence ID" value="QLJ19369.1"/>
    <property type="molecule type" value="Genomic_DNA"/>
</dbReference>